<evidence type="ECO:0000313" key="2">
    <source>
        <dbReference type="Proteomes" id="UP000198639"/>
    </source>
</evidence>
<protein>
    <recommendedName>
        <fullName evidence="3">Pimeloyl-ACP methyl ester carboxylesterase</fullName>
    </recommendedName>
</protein>
<dbReference type="Gene3D" id="3.40.50.1820">
    <property type="entry name" value="alpha/beta hydrolase"/>
    <property type="match status" value="1"/>
</dbReference>
<dbReference type="Proteomes" id="UP000198639">
    <property type="component" value="Unassembled WGS sequence"/>
</dbReference>
<dbReference type="EMBL" id="FOLD01000010">
    <property type="protein sequence ID" value="SFC81203.1"/>
    <property type="molecule type" value="Genomic_DNA"/>
</dbReference>
<reference evidence="2" key="1">
    <citation type="submission" date="2016-10" db="EMBL/GenBank/DDBJ databases">
        <authorList>
            <person name="Varghese N."/>
            <person name="Submissions S."/>
        </authorList>
    </citation>
    <scope>NUCLEOTIDE SEQUENCE [LARGE SCALE GENOMIC DNA]</scope>
    <source>
        <strain evidence="2">CGMCC 1.12041</strain>
    </source>
</reference>
<gene>
    <name evidence="1" type="ORF">SAMN05216204_110134</name>
</gene>
<dbReference type="AlphaFoldDB" id="A0A1I1MEW0"/>
<dbReference type="STRING" id="1164594.SAMN05216204_110134"/>
<dbReference type="SUPFAM" id="SSF53474">
    <property type="entry name" value="alpha/beta-Hydrolases"/>
    <property type="match status" value="1"/>
</dbReference>
<dbReference type="InterPro" id="IPR029058">
    <property type="entry name" value="AB_hydrolase_fold"/>
</dbReference>
<proteinExistence type="predicted"/>
<name>A0A1I1MEW0_9BURK</name>
<accession>A0A1I1MEW0</accession>
<evidence type="ECO:0008006" key="3">
    <source>
        <dbReference type="Google" id="ProtNLM"/>
    </source>
</evidence>
<organism evidence="1 2">
    <name type="scientific">Massilia yuzhufengensis</name>
    <dbReference type="NCBI Taxonomy" id="1164594"/>
    <lineage>
        <taxon>Bacteria</taxon>
        <taxon>Pseudomonadati</taxon>
        <taxon>Pseudomonadota</taxon>
        <taxon>Betaproteobacteria</taxon>
        <taxon>Burkholderiales</taxon>
        <taxon>Oxalobacteraceae</taxon>
        <taxon>Telluria group</taxon>
        <taxon>Massilia</taxon>
    </lineage>
</organism>
<sequence>MMKIEHYRSLLAGTPKLEVEPIPKARHFAMFDQPELVADAVRRFLNRL</sequence>
<dbReference type="RefSeq" id="WP_177207717.1">
    <property type="nucleotide sequence ID" value="NZ_FOLD01000010.1"/>
</dbReference>
<keyword evidence="2" id="KW-1185">Reference proteome</keyword>
<evidence type="ECO:0000313" key="1">
    <source>
        <dbReference type="EMBL" id="SFC81203.1"/>
    </source>
</evidence>